<reference evidence="2 3" key="1">
    <citation type="journal article" date="2023" name="Plants (Basel)">
        <title>Bridging the Gap: Combining Genomics and Transcriptomics Approaches to Understand Stylosanthes scabra, an Orphan Legume from the Brazilian Caatinga.</title>
        <authorList>
            <person name="Ferreira-Neto J.R.C."/>
            <person name="da Silva M.D."/>
            <person name="Binneck E."/>
            <person name="de Melo N.F."/>
            <person name="da Silva R.H."/>
            <person name="de Melo A.L.T.M."/>
            <person name="Pandolfi V."/>
            <person name="Bustamante F.O."/>
            <person name="Brasileiro-Vidal A.C."/>
            <person name="Benko-Iseppon A.M."/>
        </authorList>
    </citation>
    <scope>NUCLEOTIDE SEQUENCE [LARGE SCALE GENOMIC DNA]</scope>
    <source>
        <tissue evidence="2">Leaves</tissue>
    </source>
</reference>
<sequence length="128" mass="13513">MTREGRIYYAKSVVFDECLFPYSSLFSGAVQSNHAGTRTITTNTQHQAIIPITESKSLTSAAESSLPDQQSPSPTSPPSHSNIKTSSSSDASSSATGVRDKKHMEPIPISGIEIVLPTTTSATPNSTA</sequence>
<evidence type="ECO:0000313" key="3">
    <source>
        <dbReference type="Proteomes" id="UP001341840"/>
    </source>
</evidence>
<organism evidence="2 3">
    <name type="scientific">Stylosanthes scabra</name>
    <dbReference type="NCBI Taxonomy" id="79078"/>
    <lineage>
        <taxon>Eukaryota</taxon>
        <taxon>Viridiplantae</taxon>
        <taxon>Streptophyta</taxon>
        <taxon>Embryophyta</taxon>
        <taxon>Tracheophyta</taxon>
        <taxon>Spermatophyta</taxon>
        <taxon>Magnoliopsida</taxon>
        <taxon>eudicotyledons</taxon>
        <taxon>Gunneridae</taxon>
        <taxon>Pentapetalae</taxon>
        <taxon>rosids</taxon>
        <taxon>fabids</taxon>
        <taxon>Fabales</taxon>
        <taxon>Fabaceae</taxon>
        <taxon>Papilionoideae</taxon>
        <taxon>50 kb inversion clade</taxon>
        <taxon>dalbergioids sensu lato</taxon>
        <taxon>Dalbergieae</taxon>
        <taxon>Pterocarpus clade</taxon>
        <taxon>Stylosanthes</taxon>
    </lineage>
</organism>
<dbReference type="EMBL" id="JASCZI010090812">
    <property type="protein sequence ID" value="MED6146762.1"/>
    <property type="molecule type" value="Genomic_DNA"/>
</dbReference>
<evidence type="ECO:0000256" key="1">
    <source>
        <dbReference type="SAM" id="MobiDB-lite"/>
    </source>
</evidence>
<name>A0ABU6TDH5_9FABA</name>
<gene>
    <name evidence="2" type="ORF">PIB30_037746</name>
</gene>
<feature type="compositionally biased region" description="Polar residues" evidence="1">
    <location>
        <begin position="54"/>
        <end position="63"/>
    </location>
</feature>
<feature type="compositionally biased region" description="Low complexity" evidence="1">
    <location>
        <begin position="117"/>
        <end position="128"/>
    </location>
</feature>
<proteinExistence type="predicted"/>
<protein>
    <submittedName>
        <fullName evidence="2">Uncharacterized protein</fullName>
    </submittedName>
</protein>
<keyword evidence="3" id="KW-1185">Reference proteome</keyword>
<evidence type="ECO:0000313" key="2">
    <source>
        <dbReference type="EMBL" id="MED6146762.1"/>
    </source>
</evidence>
<dbReference type="Proteomes" id="UP001341840">
    <property type="component" value="Unassembled WGS sequence"/>
</dbReference>
<feature type="region of interest" description="Disordered" evidence="1">
    <location>
        <begin position="54"/>
        <end position="128"/>
    </location>
</feature>
<comment type="caution">
    <text evidence="2">The sequence shown here is derived from an EMBL/GenBank/DDBJ whole genome shotgun (WGS) entry which is preliminary data.</text>
</comment>
<accession>A0ABU6TDH5</accession>
<feature type="compositionally biased region" description="Low complexity" evidence="1">
    <location>
        <begin position="64"/>
        <end position="95"/>
    </location>
</feature>